<feature type="domain" description="Methyl-accepting transducer" evidence="3">
    <location>
        <begin position="211"/>
        <end position="430"/>
    </location>
</feature>
<dbReference type="Gene3D" id="1.10.490.10">
    <property type="entry name" value="Globins"/>
    <property type="match status" value="1"/>
</dbReference>
<gene>
    <name evidence="4" type="ORF">HHU08_21465</name>
</gene>
<dbReference type="InterPro" id="IPR004089">
    <property type="entry name" value="MCPsignal_dom"/>
</dbReference>
<organism evidence="4 5">
    <name type="scientific">Niallia alba</name>
    <dbReference type="NCBI Taxonomy" id="2729105"/>
    <lineage>
        <taxon>Bacteria</taxon>
        <taxon>Bacillati</taxon>
        <taxon>Bacillota</taxon>
        <taxon>Bacilli</taxon>
        <taxon>Bacillales</taxon>
        <taxon>Bacillaceae</taxon>
        <taxon>Niallia</taxon>
    </lineage>
</organism>
<evidence type="ECO:0000256" key="1">
    <source>
        <dbReference type="ARBA" id="ARBA00023224"/>
    </source>
</evidence>
<name>A0A7Y0KBP2_9BACI</name>
<dbReference type="PANTHER" id="PTHR32089">
    <property type="entry name" value="METHYL-ACCEPTING CHEMOTAXIS PROTEIN MCPB"/>
    <property type="match status" value="1"/>
</dbReference>
<dbReference type="EMBL" id="JABBPK010000001">
    <property type="protein sequence ID" value="NMO79508.1"/>
    <property type="molecule type" value="Genomic_DNA"/>
</dbReference>
<keyword evidence="1 2" id="KW-0807">Transducer</keyword>
<dbReference type="InterPro" id="IPR044398">
    <property type="entry name" value="Globin-sensor_dom"/>
</dbReference>
<dbReference type="Proteomes" id="UP000588491">
    <property type="component" value="Unassembled WGS sequence"/>
</dbReference>
<dbReference type="PANTHER" id="PTHR32089:SF112">
    <property type="entry name" value="LYSOZYME-LIKE PROTEIN-RELATED"/>
    <property type="match status" value="1"/>
</dbReference>
<sequence length="430" mass="48256">MKKFFKKKQSSWLAKTTDIDVSINSTHPSIKDKINMLNLSEEDLKIIKSLQPIVKENISLLVDSFYERILQVPELNTIINTHSTLDRLRNTLSGYIVELFNVKFDSSFLEKRLQVAKIHFHIGLKPAWYMGAFQSITESLIDIIYSSLSNKNEIPPIIKAITKIISLEQQIVLEQYENENRLAKEAQYEEVKQDLKGKIVDISTSLVALSQQTSASVETLIQNSDVVKDIVKQSSEETFKTQEFVKDGQVQMNTLHHTIEKVVEDTEHMEKMVSSLEESSIEILNVVQIVKEIADQTNLLALNSAIEAARAGEHGKGFAVVSDEVRKLAMQTKQAVDTIHQHISNSSDYTTRVTSSLLEVKTAVLDGKSKAEKTNETFQHILYSSDHNVHQSNEVSSQMIELTEIIKEIGEATSGVAASAEQLNDAANNV</sequence>
<dbReference type="Gene3D" id="1.10.287.950">
    <property type="entry name" value="Methyl-accepting chemotaxis protein"/>
    <property type="match status" value="1"/>
</dbReference>
<proteinExistence type="predicted"/>
<dbReference type="GO" id="GO:0016020">
    <property type="term" value="C:membrane"/>
    <property type="evidence" value="ECO:0007669"/>
    <property type="project" value="InterPro"/>
</dbReference>
<dbReference type="RefSeq" id="WP_169189290.1">
    <property type="nucleotide sequence ID" value="NZ_JABBPK010000001.1"/>
</dbReference>
<dbReference type="PROSITE" id="PS50111">
    <property type="entry name" value="CHEMOTAXIS_TRANSDUC_2"/>
    <property type="match status" value="1"/>
</dbReference>
<dbReference type="SMART" id="SM00283">
    <property type="entry name" value="MA"/>
    <property type="match status" value="1"/>
</dbReference>
<dbReference type="SUPFAM" id="SSF46458">
    <property type="entry name" value="Globin-like"/>
    <property type="match status" value="1"/>
</dbReference>
<protein>
    <submittedName>
        <fullName evidence="4">Chemotaxis protein</fullName>
    </submittedName>
</protein>
<evidence type="ECO:0000256" key="2">
    <source>
        <dbReference type="PROSITE-ProRule" id="PRU00284"/>
    </source>
</evidence>
<evidence type="ECO:0000259" key="3">
    <source>
        <dbReference type="PROSITE" id="PS50111"/>
    </source>
</evidence>
<keyword evidence="5" id="KW-1185">Reference proteome</keyword>
<evidence type="ECO:0000313" key="4">
    <source>
        <dbReference type="EMBL" id="NMO79508.1"/>
    </source>
</evidence>
<dbReference type="CDD" id="cd01068">
    <property type="entry name" value="globin_sensor"/>
    <property type="match status" value="1"/>
</dbReference>
<evidence type="ECO:0000313" key="5">
    <source>
        <dbReference type="Proteomes" id="UP000588491"/>
    </source>
</evidence>
<dbReference type="InterPro" id="IPR039379">
    <property type="entry name" value="Protoglobin_sensor_dom"/>
</dbReference>
<dbReference type="Pfam" id="PF11563">
    <property type="entry name" value="Protoglobin"/>
    <property type="match status" value="1"/>
</dbReference>
<reference evidence="4 5" key="1">
    <citation type="submission" date="2020-04" db="EMBL/GenBank/DDBJ databases">
        <title>Bacillus sp. UniB3 isolated from commercial digestive syrup.</title>
        <authorList>
            <person name="Thorat V."/>
            <person name="Kirdat K."/>
            <person name="Tiwarekar B."/>
            <person name="Yadav A."/>
        </authorList>
    </citation>
    <scope>NUCLEOTIDE SEQUENCE [LARGE SCALE GENOMIC DNA]</scope>
    <source>
        <strain evidence="4 5">UniB3</strain>
    </source>
</reference>
<dbReference type="InterPro" id="IPR009050">
    <property type="entry name" value="Globin-like_sf"/>
</dbReference>
<accession>A0A7Y0KBP2</accession>
<dbReference type="AlphaFoldDB" id="A0A7Y0KBP2"/>
<dbReference type="GO" id="GO:0019825">
    <property type="term" value="F:oxygen binding"/>
    <property type="evidence" value="ECO:0007669"/>
    <property type="project" value="InterPro"/>
</dbReference>
<dbReference type="GO" id="GO:0007165">
    <property type="term" value="P:signal transduction"/>
    <property type="evidence" value="ECO:0007669"/>
    <property type="project" value="UniProtKB-KW"/>
</dbReference>
<dbReference type="InterPro" id="IPR012292">
    <property type="entry name" value="Globin/Proto"/>
</dbReference>
<dbReference type="Pfam" id="PF00015">
    <property type="entry name" value="MCPsignal"/>
    <property type="match status" value="1"/>
</dbReference>
<comment type="caution">
    <text evidence="4">The sequence shown here is derived from an EMBL/GenBank/DDBJ whole genome shotgun (WGS) entry which is preliminary data.</text>
</comment>
<dbReference type="SUPFAM" id="SSF58104">
    <property type="entry name" value="Methyl-accepting chemotaxis protein (MCP) signaling domain"/>
    <property type="match status" value="1"/>
</dbReference>
<dbReference type="GO" id="GO:0020037">
    <property type="term" value="F:heme binding"/>
    <property type="evidence" value="ECO:0007669"/>
    <property type="project" value="InterPro"/>
</dbReference>